<keyword evidence="1" id="KW-1133">Transmembrane helix</keyword>
<dbReference type="InterPro" id="IPR010001">
    <property type="entry name" value="BofA"/>
</dbReference>
<dbReference type="STRING" id="1712654.A7C91_08580"/>
<keyword evidence="1" id="KW-0812">Transmembrane</keyword>
<dbReference type="AlphaFoldDB" id="A0A172WIC6"/>
<keyword evidence="3" id="KW-1185">Reference proteome</keyword>
<dbReference type="Pfam" id="PF07441">
    <property type="entry name" value="BofA"/>
    <property type="match status" value="1"/>
</dbReference>
<gene>
    <name evidence="2" type="ORF">A7C91_08580</name>
</gene>
<dbReference type="KEGG" id="tpie:A7C91_08580"/>
<sequence>MIETLLFLFLLAFVLYLVFKLTIAILKYLITNAVIGLILLWILNAVGIANVPFTFINILIVAVGGVFGVILLMILSWL</sequence>
<organism evidence="2 3">
    <name type="scientific">Thermococcus piezophilus</name>
    <dbReference type="NCBI Taxonomy" id="1712654"/>
    <lineage>
        <taxon>Archaea</taxon>
        <taxon>Methanobacteriati</taxon>
        <taxon>Methanobacteriota</taxon>
        <taxon>Thermococci</taxon>
        <taxon>Thermococcales</taxon>
        <taxon>Thermococcaceae</taxon>
        <taxon>Thermococcus</taxon>
    </lineage>
</organism>
<accession>A0A172WIC6</accession>
<evidence type="ECO:0008006" key="4">
    <source>
        <dbReference type="Google" id="ProtNLM"/>
    </source>
</evidence>
<feature type="transmembrane region" description="Helical" evidence="1">
    <location>
        <begin position="30"/>
        <end position="48"/>
    </location>
</feature>
<dbReference type="RefSeq" id="WP_068666657.1">
    <property type="nucleotide sequence ID" value="NZ_CP015520.1"/>
</dbReference>
<evidence type="ECO:0000256" key="1">
    <source>
        <dbReference type="SAM" id="Phobius"/>
    </source>
</evidence>
<protein>
    <recommendedName>
        <fullName evidence="4">SigmaK-factor processing regulatory BofA</fullName>
    </recommendedName>
</protein>
<proteinExistence type="predicted"/>
<dbReference type="OrthoDB" id="102451at2157"/>
<dbReference type="GeneID" id="28496244"/>
<name>A0A172WIC6_9EURY</name>
<evidence type="ECO:0000313" key="3">
    <source>
        <dbReference type="Proteomes" id="UP000076969"/>
    </source>
</evidence>
<keyword evidence="1" id="KW-0472">Membrane</keyword>
<reference evidence="3" key="1">
    <citation type="journal article" date="2016" name="Syst. Appl. Microbiol.">
        <title>Thermococcus piezophilus sp. nov., a novel hyperthermophilic and piezophilic archaeon with a broad pressure range for growth, isolated from a deepest hydrothermal vent at the Mid-Cayman Rise.</title>
        <authorList>
            <person name="Dalmasso C."/>
            <person name="Oger P."/>
            <person name="Selva G."/>
            <person name="Courtine D."/>
            <person name="L'Haridon S."/>
            <person name="Garlaschelli A."/>
            <person name="Roussel E."/>
            <person name="Miyazaki J."/>
            <person name="Reveillaud J."/>
            <person name="Jebbar M."/>
            <person name="Takai K."/>
            <person name="Maignien L."/>
            <person name="Alain K."/>
        </authorList>
    </citation>
    <scope>NUCLEOTIDE SEQUENCE [LARGE SCALE GENOMIC DNA]</scope>
    <source>
        <strain evidence="3">CDGS</strain>
    </source>
</reference>
<dbReference type="Proteomes" id="UP000076969">
    <property type="component" value="Chromosome"/>
</dbReference>
<dbReference type="EMBL" id="CP015520">
    <property type="protein sequence ID" value="ANF23218.1"/>
    <property type="molecule type" value="Genomic_DNA"/>
</dbReference>
<evidence type="ECO:0000313" key="2">
    <source>
        <dbReference type="EMBL" id="ANF23218.1"/>
    </source>
</evidence>
<feature type="transmembrane region" description="Helical" evidence="1">
    <location>
        <begin position="55"/>
        <end position="77"/>
    </location>
</feature>